<evidence type="ECO:0000313" key="1">
    <source>
        <dbReference type="EMBL" id="CAD6192070.1"/>
    </source>
</evidence>
<name>A0A8S1HFF6_9PELO</name>
<evidence type="ECO:0000313" key="2">
    <source>
        <dbReference type="Proteomes" id="UP000835052"/>
    </source>
</evidence>
<dbReference type="EMBL" id="CAJGYM010000025">
    <property type="protein sequence ID" value="CAD6192070.1"/>
    <property type="molecule type" value="Genomic_DNA"/>
</dbReference>
<protein>
    <submittedName>
        <fullName evidence="1">Uncharacterized protein</fullName>
    </submittedName>
</protein>
<keyword evidence="2" id="KW-1185">Reference proteome</keyword>
<dbReference type="Proteomes" id="UP000835052">
    <property type="component" value="Unassembled WGS sequence"/>
</dbReference>
<gene>
    <name evidence="1" type="ORF">CAUJ_LOCUS7989</name>
</gene>
<comment type="caution">
    <text evidence="1">The sequence shown here is derived from an EMBL/GenBank/DDBJ whole genome shotgun (WGS) entry which is preliminary data.</text>
</comment>
<reference evidence="1" key="1">
    <citation type="submission" date="2020-10" db="EMBL/GenBank/DDBJ databases">
        <authorList>
            <person name="Kikuchi T."/>
        </authorList>
    </citation>
    <scope>NUCLEOTIDE SEQUENCE</scope>
    <source>
        <strain evidence="1">NKZ352</strain>
    </source>
</reference>
<dbReference type="AlphaFoldDB" id="A0A8S1HFF6"/>
<sequence>MSRNRWTETTYYADHDQIASMMEVCMNNNDASASSKYRWTEVPVQSTANAVPNSRPKRDFRFQVIEVPNGPKWFVWPSRNRGSAEDVDENHNQEAKTLAEQNTYSQSSLFVPSPSTATQNGYGAIRRSVIRQSKRKQDQEVPCRTASEPANRRLSLKKEKAVTEPIATLSNTFKIISIDKKWESFDATDDEDESCATAGELSDNTERRQFADKSCDSPAILFEQRQCIEEEEQRWTSDVVPPRESHATALRRDRRCLLAGVGESVASAAPPALKPLRLNRLPFCIG</sequence>
<organism evidence="1 2">
    <name type="scientific">Caenorhabditis auriculariae</name>
    <dbReference type="NCBI Taxonomy" id="2777116"/>
    <lineage>
        <taxon>Eukaryota</taxon>
        <taxon>Metazoa</taxon>
        <taxon>Ecdysozoa</taxon>
        <taxon>Nematoda</taxon>
        <taxon>Chromadorea</taxon>
        <taxon>Rhabditida</taxon>
        <taxon>Rhabditina</taxon>
        <taxon>Rhabditomorpha</taxon>
        <taxon>Rhabditoidea</taxon>
        <taxon>Rhabditidae</taxon>
        <taxon>Peloderinae</taxon>
        <taxon>Caenorhabditis</taxon>
    </lineage>
</organism>
<dbReference type="OrthoDB" id="5806033at2759"/>
<accession>A0A8S1HFF6</accession>
<proteinExistence type="predicted"/>